<dbReference type="PROSITE" id="PS51257">
    <property type="entry name" value="PROKAR_LIPOPROTEIN"/>
    <property type="match status" value="1"/>
</dbReference>
<name>A0A494YY31_9BACL</name>
<gene>
    <name evidence="2" type="ORF">D8M03_12790</name>
</gene>
<sequence>MKKVILSIPIVLALYACGSEESKQTEHSAEPMQTQEQKISKVETEQQVNDNATKTNIIKLDNRLSEPTEDTHCSMCNMKVYTKEHEMGVFSAQAIKPNGSVVFYDDIGCLLNDEYVNQVDNEKFVRDFNTLNWLNVEDAIIVKTDLRSPMNWGYIYFKTSEDANAYVKEHNKAKITPIAQVREEAIERHKNKNAHSHSSEGNQMDMKMGENN</sequence>
<accession>A0A494YY31</accession>
<comment type="caution">
    <text evidence="2">The sequence shown here is derived from an EMBL/GenBank/DDBJ whole genome shotgun (WGS) entry which is preliminary data.</text>
</comment>
<evidence type="ECO:0000313" key="2">
    <source>
        <dbReference type="EMBL" id="RKQ15100.1"/>
    </source>
</evidence>
<organism evidence="2 3">
    <name type="scientific">Ureibacillus endophyticus</name>
    <dbReference type="NCBI Taxonomy" id="1978490"/>
    <lineage>
        <taxon>Bacteria</taxon>
        <taxon>Bacillati</taxon>
        <taxon>Bacillota</taxon>
        <taxon>Bacilli</taxon>
        <taxon>Bacillales</taxon>
        <taxon>Caryophanaceae</taxon>
        <taxon>Ureibacillus</taxon>
    </lineage>
</organism>
<proteinExistence type="predicted"/>
<dbReference type="Proteomes" id="UP000272238">
    <property type="component" value="Unassembled WGS sequence"/>
</dbReference>
<dbReference type="SUPFAM" id="SSF160387">
    <property type="entry name" value="NosL/MerB-like"/>
    <property type="match status" value="1"/>
</dbReference>
<dbReference type="PANTHER" id="PTHR41247">
    <property type="entry name" value="HTH-TYPE TRANSCRIPTIONAL REPRESSOR YCNK"/>
    <property type="match status" value="1"/>
</dbReference>
<reference evidence="2 3" key="1">
    <citation type="journal article" date="2016" name="Antonie Van Leeuwenhoek">
        <title>Lysinibacillus endophyticus sp. nov., an indole-3-acetic acid producing endophytic bacterium isolated from corn root (Zea mays cv. Xinken-5).</title>
        <authorList>
            <person name="Yu J."/>
            <person name="Guan X."/>
            <person name="Liu C."/>
            <person name="Xiang W."/>
            <person name="Yu Z."/>
            <person name="Liu X."/>
            <person name="Wang G."/>
        </authorList>
    </citation>
    <scope>NUCLEOTIDE SEQUENCE [LARGE SCALE GENOMIC DNA]</scope>
    <source>
        <strain evidence="2 3">DSM 100506</strain>
    </source>
</reference>
<dbReference type="PANTHER" id="PTHR41247:SF1">
    <property type="entry name" value="HTH-TYPE TRANSCRIPTIONAL REPRESSOR YCNK"/>
    <property type="match status" value="1"/>
</dbReference>
<dbReference type="OrthoDB" id="2454527at2"/>
<dbReference type="Pfam" id="PF05573">
    <property type="entry name" value="NosL"/>
    <property type="match status" value="1"/>
</dbReference>
<feature type="region of interest" description="Disordered" evidence="1">
    <location>
        <begin position="189"/>
        <end position="212"/>
    </location>
</feature>
<evidence type="ECO:0000256" key="1">
    <source>
        <dbReference type="SAM" id="MobiDB-lite"/>
    </source>
</evidence>
<keyword evidence="3" id="KW-1185">Reference proteome</keyword>
<protein>
    <submittedName>
        <fullName evidence="2">Uncharacterized protein</fullName>
    </submittedName>
</protein>
<evidence type="ECO:0000313" key="3">
    <source>
        <dbReference type="Proteomes" id="UP000272238"/>
    </source>
</evidence>
<feature type="region of interest" description="Disordered" evidence="1">
    <location>
        <begin position="23"/>
        <end position="46"/>
    </location>
</feature>
<dbReference type="EMBL" id="RBZN01000035">
    <property type="protein sequence ID" value="RKQ15100.1"/>
    <property type="molecule type" value="Genomic_DNA"/>
</dbReference>
<dbReference type="InterPro" id="IPR008719">
    <property type="entry name" value="N2O_reductase_NosL"/>
</dbReference>
<dbReference type="RefSeq" id="WP_121215219.1">
    <property type="nucleotide sequence ID" value="NZ_RBZN01000035.1"/>
</dbReference>
<dbReference type="AlphaFoldDB" id="A0A494YY31"/>